<reference evidence="2 3" key="1">
    <citation type="submission" date="2017-01" db="EMBL/GenBank/DDBJ databases">
        <title>Genome sequencing of Arcobacter sp. LPB0137.</title>
        <authorList>
            <person name="Lee G.-W."/>
            <person name="Yi H."/>
        </authorList>
    </citation>
    <scope>NUCLEOTIDE SEQUENCE [LARGE SCALE GENOMIC DNA]</scope>
    <source>
        <strain evidence="2 3">LPB0137</strain>
    </source>
</reference>
<dbReference type="InterPro" id="IPR023346">
    <property type="entry name" value="Lysozyme-like_dom_sf"/>
</dbReference>
<organism evidence="2 3">
    <name type="scientific">Poseidonibacter parvus</name>
    <dbReference type="NCBI Taxonomy" id="1850254"/>
    <lineage>
        <taxon>Bacteria</taxon>
        <taxon>Pseudomonadati</taxon>
        <taxon>Campylobacterota</taxon>
        <taxon>Epsilonproteobacteria</taxon>
        <taxon>Campylobacterales</taxon>
        <taxon>Arcobacteraceae</taxon>
        <taxon>Poseidonibacter</taxon>
    </lineage>
</organism>
<name>A0A1P8KQ80_9BACT</name>
<dbReference type="Proteomes" id="UP000186074">
    <property type="component" value="Chromosome"/>
</dbReference>
<accession>A0A1P8KQ80</accession>
<dbReference type="KEGG" id="alp:LPB137_13340"/>
<dbReference type="EMBL" id="CP019070">
    <property type="protein sequence ID" value="APW66772.1"/>
    <property type="molecule type" value="Genomic_DNA"/>
</dbReference>
<feature type="domain" description="Transglycosylase SLT" evidence="1">
    <location>
        <begin position="40"/>
        <end position="141"/>
    </location>
</feature>
<proteinExistence type="predicted"/>
<sequence length="162" mass="19002">MKKIFINFILSFSFLFSNSLNLTQNDIVILKKLKSLTDDKMMKYSLMAIAIKESSLGKYVINSKSEDYGLFQANIKTVLSRQKVKDNSYNRSIYAQKLINDVGFATANAIIELKYWKKVHKDNWFKTWSSYNTGWNYNSKTGIKYSEKVFELIKKLKLEYKL</sequence>
<evidence type="ECO:0000313" key="3">
    <source>
        <dbReference type="Proteomes" id="UP000186074"/>
    </source>
</evidence>
<dbReference type="OrthoDB" id="5347225at2"/>
<dbReference type="SUPFAM" id="SSF53955">
    <property type="entry name" value="Lysozyme-like"/>
    <property type="match status" value="1"/>
</dbReference>
<keyword evidence="3" id="KW-1185">Reference proteome</keyword>
<gene>
    <name evidence="2" type="ORF">LPB137_13340</name>
</gene>
<protein>
    <recommendedName>
        <fullName evidence="1">Transglycosylase SLT domain-containing protein</fullName>
    </recommendedName>
</protein>
<evidence type="ECO:0000313" key="2">
    <source>
        <dbReference type="EMBL" id="APW66772.1"/>
    </source>
</evidence>
<dbReference type="STRING" id="1850254.LPB137_13340"/>
<dbReference type="Pfam" id="PF01464">
    <property type="entry name" value="SLT"/>
    <property type="match status" value="1"/>
</dbReference>
<dbReference type="InterPro" id="IPR008258">
    <property type="entry name" value="Transglycosylase_SLT_dom_1"/>
</dbReference>
<evidence type="ECO:0000259" key="1">
    <source>
        <dbReference type="Pfam" id="PF01464"/>
    </source>
</evidence>
<dbReference type="Gene3D" id="1.10.530.10">
    <property type="match status" value="1"/>
</dbReference>
<dbReference type="AlphaFoldDB" id="A0A1P8KQ80"/>
<dbReference type="RefSeq" id="WP_076088895.1">
    <property type="nucleotide sequence ID" value="NZ_CP019070.1"/>
</dbReference>